<evidence type="ECO:0000313" key="9">
    <source>
        <dbReference type="Proteomes" id="UP000085678"/>
    </source>
</evidence>
<feature type="region of interest" description="Disordered" evidence="8">
    <location>
        <begin position="369"/>
        <end position="401"/>
    </location>
</feature>
<feature type="region of interest" description="Disordered" evidence="8">
    <location>
        <begin position="1"/>
        <end position="24"/>
    </location>
</feature>
<keyword evidence="9" id="KW-1185">Reference proteome</keyword>
<dbReference type="PANTHER" id="PTHR17601">
    <property type="entry name" value="RAFTLIN-RELATED"/>
    <property type="match status" value="1"/>
</dbReference>
<dbReference type="OrthoDB" id="5970923at2759"/>
<evidence type="ECO:0000256" key="1">
    <source>
        <dbReference type="ARBA" id="ARBA00004193"/>
    </source>
</evidence>
<sequence length="401" mass="44247">MGNKSHKGTVVSAGSGGHQDQQAVQLPPYHGSPCHYQLLEMSVTFQNNMAFNFSPGQNMISTNIDSYYPALAQPYQQGWRMTSFYRIPGVAQQQGLFSTAVNVPFQGIFVRLASDPEFCSEQYQLKVEKSIMYVATFRGGMLSLTGPQGVQGDMSDIQMKIAQNTQHGGRLVCVEMSGQYVTQGMGAAMRGVSPGIGVDVFFNMPLHPNPRCYTYQAVNVPIGIRSKMGFTPTIQVQCDWMSHYAAFLQQGWRLVEIFLDQSYMRSGAFSTSATMNTVWFFEKPADALNDPTPVYEGTIVDFEHKITGGFGGARGSAGWNPVLEDMGTRGWELACILETPEIRTTGIGQIKMKLLLFFQRKIVRQYPGSAEAAPPPPGFAVPPTAEKAEPVMTEKPEHFNQ</sequence>
<feature type="compositionally biased region" description="Basic and acidic residues" evidence="8">
    <location>
        <begin position="386"/>
        <end position="401"/>
    </location>
</feature>
<organism evidence="9 10">
    <name type="scientific">Lingula anatina</name>
    <name type="common">Brachiopod</name>
    <name type="synonym">Lingula unguis</name>
    <dbReference type="NCBI Taxonomy" id="7574"/>
    <lineage>
        <taxon>Eukaryota</taxon>
        <taxon>Metazoa</taxon>
        <taxon>Spiralia</taxon>
        <taxon>Lophotrochozoa</taxon>
        <taxon>Brachiopoda</taxon>
        <taxon>Linguliformea</taxon>
        <taxon>Lingulata</taxon>
        <taxon>Lingulida</taxon>
        <taxon>Linguloidea</taxon>
        <taxon>Lingulidae</taxon>
        <taxon>Lingula</taxon>
    </lineage>
</organism>
<evidence type="ECO:0000256" key="2">
    <source>
        <dbReference type="ARBA" id="ARBA00006390"/>
    </source>
</evidence>
<evidence type="ECO:0000256" key="7">
    <source>
        <dbReference type="ARBA" id="ARBA00023288"/>
    </source>
</evidence>
<protein>
    <submittedName>
        <fullName evidence="10">Raftlin-like</fullName>
    </submittedName>
</protein>
<reference evidence="10" key="1">
    <citation type="submission" date="2025-08" db="UniProtKB">
        <authorList>
            <consortium name="RefSeq"/>
        </authorList>
    </citation>
    <scope>IDENTIFICATION</scope>
    <source>
        <tissue evidence="10">Gonads</tissue>
    </source>
</reference>
<keyword evidence="3" id="KW-1003">Cell membrane</keyword>
<keyword evidence="5" id="KW-0472">Membrane</keyword>
<dbReference type="STRING" id="7574.A0A1S3J0Z7"/>
<evidence type="ECO:0000256" key="8">
    <source>
        <dbReference type="SAM" id="MobiDB-lite"/>
    </source>
</evidence>
<accession>A0A1S3J0Z7</accession>
<keyword evidence="4" id="KW-0519">Myristate</keyword>
<comment type="subcellular location">
    <subcellularLocation>
        <location evidence="1">Cell membrane</location>
        <topology evidence="1">Lipid-anchor</topology>
    </subcellularLocation>
</comment>
<evidence type="ECO:0000256" key="5">
    <source>
        <dbReference type="ARBA" id="ARBA00023136"/>
    </source>
</evidence>
<dbReference type="AlphaFoldDB" id="A0A1S3J0Z7"/>
<dbReference type="KEGG" id="lak:106168829"/>
<dbReference type="Pfam" id="PF15250">
    <property type="entry name" value="Raftlin"/>
    <property type="match status" value="1"/>
</dbReference>
<evidence type="ECO:0000313" key="10">
    <source>
        <dbReference type="RefSeq" id="XP_013403484.1"/>
    </source>
</evidence>
<dbReference type="RefSeq" id="XP_013403484.1">
    <property type="nucleotide sequence ID" value="XM_013548030.1"/>
</dbReference>
<evidence type="ECO:0000256" key="6">
    <source>
        <dbReference type="ARBA" id="ARBA00023139"/>
    </source>
</evidence>
<comment type="similarity">
    <text evidence="2">Belongs to the raftlin family.</text>
</comment>
<dbReference type="GeneID" id="106168829"/>
<dbReference type="Proteomes" id="UP000085678">
    <property type="component" value="Unplaced"/>
</dbReference>
<name>A0A1S3J0Z7_LINAN</name>
<dbReference type="OMA" id="PGVQRQK"/>
<keyword evidence="7" id="KW-0449">Lipoprotein</keyword>
<keyword evidence="6" id="KW-0564">Palmitate</keyword>
<dbReference type="GO" id="GO:0005886">
    <property type="term" value="C:plasma membrane"/>
    <property type="evidence" value="ECO:0007669"/>
    <property type="project" value="UniProtKB-SubCell"/>
</dbReference>
<evidence type="ECO:0000256" key="3">
    <source>
        <dbReference type="ARBA" id="ARBA00022475"/>
    </source>
</evidence>
<dbReference type="InterPro" id="IPR028169">
    <property type="entry name" value="Raftlin"/>
</dbReference>
<evidence type="ECO:0000256" key="4">
    <source>
        <dbReference type="ARBA" id="ARBA00022707"/>
    </source>
</evidence>
<proteinExistence type="inferred from homology"/>
<dbReference type="InParanoid" id="A0A1S3J0Z7"/>
<gene>
    <name evidence="10" type="primary">LOC106168829</name>
</gene>